<organism evidence="5 6">
    <name type="scientific">Nocardia macrotermitis</name>
    <dbReference type="NCBI Taxonomy" id="2585198"/>
    <lineage>
        <taxon>Bacteria</taxon>
        <taxon>Bacillati</taxon>
        <taxon>Actinomycetota</taxon>
        <taxon>Actinomycetes</taxon>
        <taxon>Mycobacteriales</taxon>
        <taxon>Nocardiaceae</taxon>
        <taxon>Nocardia</taxon>
    </lineage>
</organism>
<comment type="similarity">
    <text evidence="2">Belongs to the MTB12 family.</text>
</comment>
<gene>
    <name evidence="5" type="ORF">NRB20_53050</name>
</gene>
<keyword evidence="6" id="KW-1185">Reference proteome</keyword>
<evidence type="ECO:0000313" key="6">
    <source>
        <dbReference type="Proteomes" id="UP000438448"/>
    </source>
</evidence>
<evidence type="ECO:0000256" key="1">
    <source>
        <dbReference type="ARBA" id="ARBA00022729"/>
    </source>
</evidence>
<accession>A0A7K0DA37</accession>
<evidence type="ECO:0000256" key="3">
    <source>
        <dbReference type="SAM" id="SignalP"/>
    </source>
</evidence>
<feature type="signal peptide" evidence="3">
    <location>
        <begin position="1"/>
        <end position="22"/>
    </location>
</feature>
<protein>
    <recommendedName>
        <fullName evidence="4">Low molecular weight antigen MTB12-like C-terminal domain-containing protein</fullName>
    </recommendedName>
</protein>
<dbReference type="EMBL" id="WEGK01000012">
    <property type="protein sequence ID" value="MQY22192.1"/>
    <property type="molecule type" value="Genomic_DNA"/>
</dbReference>
<evidence type="ECO:0000313" key="5">
    <source>
        <dbReference type="EMBL" id="MQY22192.1"/>
    </source>
</evidence>
<dbReference type="AlphaFoldDB" id="A0A7K0DA37"/>
<name>A0A7K0DA37_9NOCA</name>
<evidence type="ECO:0000256" key="2">
    <source>
        <dbReference type="ARBA" id="ARBA00093774"/>
    </source>
</evidence>
<dbReference type="InterPro" id="IPR058644">
    <property type="entry name" value="Mtb12-like_C"/>
</dbReference>
<feature type="chain" id="PRO_5038700737" description="Low molecular weight antigen MTB12-like C-terminal domain-containing protein" evidence="3">
    <location>
        <begin position="23"/>
        <end position="184"/>
    </location>
</feature>
<feature type="domain" description="Low molecular weight antigen MTB12-like C-terminal" evidence="4">
    <location>
        <begin position="66"/>
        <end position="179"/>
    </location>
</feature>
<proteinExistence type="inferred from homology"/>
<dbReference type="Proteomes" id="UP000438448">
    <property type="component" value="Unassembled WGS sequence"/>
</dbReference>
<dbReference type="PROSITE" id="PS51257">
    <property type="entry name" value="PROKAR_LIPOPROTEIN"/>
    <property type="match status" value="1"/>
</dbReference>
<sequence>MAMAVRATARGVRIGGALGVLAAVMVSTACSSDPDEASVAAARSSAYAALTSSSQAAAASSATRPPIPTAAQLDSQLKRALDPALPDSDRTNLIQDGAAFESAIPDMYKALHEHPNAVYGVVDPVFDNHDGTLTATLRLDKDGSGENVRTTVMHFVDVDGTWKISRTDLCGILRSADYQTAACG</sequence>
<keyword evidence="1 3" id="KW-0732">Signal</keyword>
<evidence type="ECO:0000259" key="4">
    <source>
        <dbReference type="Pfam" id="PF26580"/>
    </source>
</evidence>
<reference evidence="5 6" key="1">
    <citation type="submission" date="2019-10" db="EMBL/GenBank/DDBJ databases">
        <title>Nocardia macrotermitis sp. nov. and Nocardia aurantia sp. nov., isolated from the gut of fungus growing-termite Macrotermes natalensis.</title>
        <authorList>
            <person name="Benndorf R."/>
            <person name="Schwitalla J."/>
            <person name="Martin K."/>
            <person name="De Beer W."/>
            <person name="Kaster A.-K."/>
            <person name="Vollmers J."/>
            <person name="Poulsen M."/>
            <person name="Beemelmanns C."/>
        </authorList>
    </citation>
    <scope>NUCLEOTIDE SEQUENCE [LARGE SCALE GENOMIC DNA]</scope>
    <source>
        <strain evidence="5 6">RB20</strain>
    </source>
</reference>
<dbReference type="Pfam" id="PF26580">
    <property type="entry name" value="Mtb12_C"/>
    <property type="match status" value="1"/>
</dbReference>
<comment type="caution">
    <text evidence="5">The sequence shown here is derived from an EMBL/GenBank/DDBJ whole genome shotgun (WGS) entry which is preliminary data.</text>
</comment>